<dbReference type="AlphaFoldDB" id="A0AAN5LDN3"/>
<dbReference type="Pfam" id="PF10956">
    <property type="entry name" value="DUF2756"/>
    <property type="match status" value="1"/>
</dbReference>
<evidence type="ECO:0000313" key="3">
    <source>
        <dbReference type="Proteomes" id="UP000856143"/>
    </source>
</evidence>
<dbReference type="Proteomes" id="UP000856143">
    <property type="component" value="Unassembled WGS sequence"/>
</dbReference>
<evidence type="ECO:0000256" key="1">
    <source>
        <dbReference type="SAM" id="MobiDB-lite"/>
    </source>
</evidence>
<accession>A0AAN5LDN3</accession>
<evidence type="ECO:0000313" key="2">
    <source>
        <dbReference type="EMBL" id="HAT1684937.1"/>
    </source>
</evidence>
<feature type="region of interest" description="Disordered" evidence="1">
    <location>
        <begin position="25"/>
        <end position="46"/>
    </location>
</feature>
<comment type="caution">
    <text evidence="2">The sequence shown here is derived from an EMBL/GenBank/DDBJ whole genome shotgun (WGS) entry which is preliminary data.</text>
</comment>
<reference evidence="2" key="1">
    <citation type="journal article" date="2018" name="Genome Biol.">
        <title>SKESA: strategic k-mer extension for scrupulous assemblies.</title>
        <authorList>
            <person name="Souvorov A."/>
            <person name="Agarwala R."/>
            <person name="Lipman D.J."/>
        </authorList>
    </citation>
    <scope>NUCLEOTIDE SEQUENCE</scope>
    <source>
        <strain evidence="2">R404</strain>
    </source>
</reference>
<protein>
    <submittedName>
        <fullName evidence="2">DUF2756 domain-containing protein</fullName>
    </submittedName>
</protein>
<gene>
    <name evidence="2" type="ORF">I8Y21_005760</name>
</gene>
<proteinExistence type="predicted"/>
<dbReference type="InterPro" id="IPR020158">
    <property type="entry name" value="DUF2756"/>
</dbReference>
<reference evidence="2" key="2">
    <citation type="submission" date="2020-11" db="EMBL/GenBank/DDBJ databases">
        <authorList>
            <consortium name="NCBI Pathogen Detection Project"/>
        </authorList>
    </citation>
    <scope>NUCLEOTIDE SEQUENCE</scope>
    <source>
        <strain evidence="2">R404</strain>
    </source>
</reference>
<sequence>MQTQQTQEQGTLHQQLRLQTQIQQQHLQNTPVHRPGMFVFSGGNDR</sequence>
<organism evidence="2 3">
    <name type="scientific">Klebsiella oxytoca</name>
    <dbReference type="NCBI Taxonomy" id="571"/>
    <lineage>
        <taxon>Bacteria</taxon>
        <taxon>Pseudomonadati</taxon>
        <taxon>Pseudomonadota</taxon>
        <taxon>Gammaproteobacteria</taxon>
        <taxon>Enterobacterales</taxon>
        <taxon>Enterobacteriaceae</taxon>
        <taxon>Klebsiella/Raoultella group</taxon>
        <taxon>Klebsiella</taxon>
    </lineage>
</organism>
<name>A0AAN5LDN3_KLEOX</name>
<dbReference type="EMBL" id="DACSEO010000133">
    <property type="protein sequence ID" value="HAT1684937.1"/>
    <property type="molecule type" value="Genomic_DNA"/>
</dbReference>